<reference evidence="1" key="2">
    <citation type="submission" date="2015-04" db="UniProtKB">
        <authorList>
            <consortium name="EnsemblPlants"/>
        </authorList>
    </citation>
    <scope>IDENTIFICATION</scope>
</reference>
<dbReference type="HOGENOM" id="CLU_1638006_0_0_1"/>
<name>A0A0D9Y9F0_9ORYZ</name>
<dbReference type="Proteomes" id="UP000026961">
    <property type="component" value="Chromosome 1"/>
</dbReference>
<reference evidence="1" key="1">
    <citation type="submission" date="2013-08" db="EMBL/GenBank/DDBJ databases">
        <title>Oryza genome evolution.</title>
        <authorList>
            <person name="Wing R.A."/>
            <person name="Panaud O."/>
            <person name="Oliveira A.C."/>
        </authorList>
    </citation>
    <scope>NUCLEOTIDE SEQUENCE</scope>
</reference>
<accession>A0A0D9Y9F0</accession>
<evidence type="ECO:0000313" key="2">
    <source>
        <dbReference type="Proteomes" id="UP000026961"/>
    </source>
</evidence>
<keyword evidence="2" id="KW-1185">Reference proteome</keyword>
<sequence>MLKSSRPRVLHAPICLPSAAPLVCPILLDSSWPISPIHGKSIALAHRLPTDRRPRPTGRRPINPALLRGCSRRRLQHLLRRLPRPAGRRPIVPALLRDCSRRWLPRPSGRRPIDPAPLRDFSRRQLQHLLRRLPSAKDLAPEAFAAGLFISNLWMITYTKLLRCSAIVEK</sequence>
<reference evidence="1" key="3">
    <citation type="submission" date="2018-05" db="EMBL/GenBank/DDBJ databases">
        <title>OgluRS3 (Oryza glumaepatula Reference Sequence Version 3).</title>
        <authorList>
            <person name="Zhang J."/>
            <person name="Kudrna D."/>
            <person name="Lee S."/>
            <person name="Talag J."/>
            <person name="Welchert J."/>
            <person name="Wing R.A."/>
        </authorList>
    </citation>
    <scope>NUCLEOTIDE SEQUENCE [LARGE SCALE GENOMIC DNA]</scope>
</reference>
<dbReference type="Gramene" id="OGLUM01G20290.1">
    <property type="protein sequence ID" value="OGLUM01G20290.1"/>
    <property type="gene ID" value="OGLUM01G20290"/>
</dbReference>
<proteinExistence type="predicted"/>
<evidence type="ECO:0000313" key="1">
    <source>
        <dbReference type="EnsemblPlants" id="OGLUM01G20290.1"/>
    </source>
</evidence>
<dbReference type="EnsemblPlants" id="OGLUM01G20290.1">
    <property type="protein sequence ID" value="OGLUM01G20290.1"/>
    <property type="gene ID" value="OGLUM01G20290"/>
</dbReference>
<organism evidence="1">
    <name type="scientific">Oryza glumipatula</name>
    <dbReference type="NCBI Taxonomy" id="40148"/>
    <lineage>
        <taxon>Eukaryota</taxon>
        <taxon>Viridiplantae</taxon>
        <taxon>Streptophyta</taxon>
        <taxon>Embryophyta</taxon>
        <taxon>Tracheophyta</taxon>
        <taxon>Spermatophyta</taxon>
        <taxon>Magnoliopsida</taxon>
        <taxon>Liliopsida</taxon>
        <taxon>Poales</taxon>
        <taxon>Poaceae</taxon>
        <taxon>BOP clade</taxon>
        <taxon>Oryzoideae</taxon>
        <taxon>Oryzeae</taxon>
        <taxon>Oryzinae</taxon>
        <taxon>Oryza</taxon>
    </lineage>
</organism>
<dbReference type="AlphaFoldDB" id="A0A0D9Y9F0"/>
<protein>
    <submittedName>
        <fullName evidence="1">Uncharacterized protein</fullName>
    </submittedName>
</protein>